<evidence type="ECO:0000313" key="5">
    <source>
        <dbReference type="Proteomes" id="UP000695000"/>
    </source>
</evidence>
<dbReference type="Gene3D" id="1.10.10.10">
    <property type="entry name" value="Winged helix-like DNA-binding domain superfamily/Winged helix DNA-binding domain"/>
    <property type="match status" value="1"/>
</dbReference>
<dbReference type="InterPro" id="IPR027417">
    <property type="entry name" value="P-loop_NTPase"/>
</dbReference>
<dbReference type="InterPro" id="IPR046931">
    <property type="entry name" value="HTH_61"/>
</dbReference>
<reference evidence="6" key="1">
    <citation type="submission" date="2025-08" db="UniProtKB">
        <authorList>
            <consortium name="RefSeq"/>
        </authorList>
    </citation>
    <scope>IDENTIFICATION</scope>
    <source>
        <tissue evidence="6">Whole Larva</tissue>
    </source>
</reference>
<dbReference type="InterPro" id="IPR002298">
    <property type="entry name" value="DNA_polymerase_A"/>
</dbReference>
<dbReference type="PRINTS" id="PR00868">
    <property type="entry name" value="DNAPOLI"/>
</dbReference>
<protein>
    <submittedName>
        <fullName evidence="6">DNA polymerase theta</fullName>
    </submittedName>
</protein>
<feature type="domain" description="Helicase C-terminal" evidence="4">
    <location>
        <begin position="417"/>
        <end position="617"/>
    </location>
</feature>
<dbReference type="InterPro" id="IPR001650">
    <property type="entry name" value="Helicase_C-like"/>
</dbReference>
<dbReference type="InterPro" id="IPR036388">
    <property type="entry name" value="WH-like_DNA-bd_sf"/>
</dbReference>
<dbReference type="SUPFAM" id="SSF52540">
    <property type="entry name" value="P-loop containing nucleoside triphosphate hydrolases"/>
    <property type="match status" value="1"/>
</dbReference>
<dbReference type="InterPro" id="IPR014001">
    <property type="entry name" value="Helicase_ATP-bd"/>
</dbReference>
<dbReference type="PROSITE" id="PS51192">
    <property type="entry name" value="HELICASE_ATP_BIND_1"/>
    <property type="match status" value="1"/>
</dbReference>
<dbReference type="Pfam" id="PF00271">
    <property type="entry name" value="Helicase_C"/>
    <property type="match status" value="1"/>
</dbReference>
<dbReference type="SMART" id="SM00487">
    <property type="entry name" value="DEXDc"/>
    <property type="match status" value="1"/>
</dbReference>
<name>A0ABM1M8F0_NICVS</name>
<dbReference type="Proteomes" id="UP000695000">
    <property type="component" value="Unplaced"/>
</dbReference>
<dbReference type="Pfam" id="PF00476">
    <property type="entry name" value="DNA_pol_A"/>
    <property type="match status" value="1"/>
</dbReference>
<dbReference type="SUPFAM" id="SSF53098">
    <property type="entry name" value="Ribonuclease H-like"/>
    <property type="match status" value="1"/>
</dbReference>
<sequence length="1817" mass="203697">MSNGFFNETFDFTITSSGQVVQNINQAETSSSEDFNITIDDSKFLSESFSFTTTNESVNKPDKTVSNQAQNQFVTPVNNKENHKPFVQLNVTVNKSHSKAKADDSPKVSIKQDISLDSSYENTPKKPSNFMKRKSLRENKLADKSLNRSVLVKAAQSNGLLADSSKLSSWGLPEVILQKYESRNVKNMFPWQVECLSLPDVLDKHKNLVYSAPTSAGKTLVAEILAIKTVLERNKKVLFILPFVSVVREKMFYFQDILGPSGIRVEGFMGSYNPPGGFKPVQLAICTMEKANSLINRFLEEGSLEAIGAVVVDEMHLLGDPNRGYLLELLLTKLRYMSLRDENVNIQIIGMSATLPNLSLLASWLDAELYTTQFRPIPLVEQCHVNGEIYGNDLKLIRKLEKIPELTTDTDNILQLCLETILTSCSVLIFCPSKSWCESLSQQIAMAFWKLGCSKSELGNKLREQLNADLIIECLEQLKRCPVGLDELLGKAVSFGVAFHHAGLTMDERDIVEGAFRIGCVRVLIATSTLSAGVNLPARRVIVRSPMFFGKPIDTLVYRQMIGRAGRMGKDVAGESILICQNNDQKVAKELMSSNLQPIESCLEGAGKLKRAILEVIASDVASSPSDITLFTKCTLLASDHNNKVEINNPIDDSVDFLIDNQFIKLQNLEDGTSKYVATPLAKACLSSSMPPEEGLALFTELEKARQCFVLETELHLIYLVTPYSACNQIGNLDWMAYLDLWEKLPASMKRVGELVGVRVSYLINGTRGKIQTNTSKLYEKLLVHKRFYTALILQDLVNEVPLNNVAATYNCNRGMLQSLQQSAASFAGMVTSFSKQLGWSSVEILIEQFQDRLQFGISRDLLDLMKLPVLNGQRARTLYNAGVETLVDLASCEIDKLESILYKSAPFESEKERDGESELDAKKRNKVRAIWVTGKQGLTEREAALMLINDARTYLQLELGLKEAKWTQTQEEAPVRKSQSPKEVSVLLDISQQSLELSLAKSNVKNNICLESITNTEASVSMLEDKILENLEEKCKDIEASMLEENFSPNEDTRLDENISSSMESINVSISLTPSANRTNLRQSTKSNDSLFGDSFSVDSKVFDDLETPIQNIAKEDSLKKLNIPVNPRKRERVSTHSMNSEEEIFYSEATPIKKSKYLQMKDNECVDASYVISEEKSEISIRDDEESQIDLTKLEIINVSDHSQLLETFKNEITGKSEISIAIACEKITEVKPVIGPKIIPNDLQIEEKTTCVYKGRQVVGFSVCWGENIAFYLQVTEKNCEALEILKAVLANKDLTVKVYDCKEHIKVLKRCCGVDFETRCLDPKVADWLLEPEEKEKNLQALVLNYSPEAVKLCQMAGNSKGSGSVSLDLQNGIKPKVRCCIEAVVCFHLVDAMKSVLAQNNSNLLHTFGIEMDCMVILARMELSGFGVDLSKMQILSEKLKEYCTALETKAHQLAGKRFSLTSSTEVAKVIGLYKGKRVRTNKQVLEQNNHPISNLIIQWRKLNSTLTKMIYPLLRMVENNRVYGCCITRNATGRVSMHEPNLQNMPRNFEYTNPLNNEIVNVSCRGVFVAQEKNILLAADYCQLELRLLAHFSQDKLLVTSMKKSDDVFKSIAAQWNNMLESEVTDSIRQQTKQICYGVIYGMGTKTLADQMCVTEDDAVAFIATFHKTYPGIKKYVEQIVDNCRNNGYVQSIGGRKRFLPNIKHQNASTKSQAERQAFNTTIQATAADIVKNAMVLVENQIHVKFKSSRNKPKLILQIHDEILYEVPKKYLICLGRIVQKCMEDSVKLSVPFPIKLKSGKSWGEMKDLVV</sequence>
<proteinExistence type="predicted"/>
<dbReference type="PANTHER" id="PTHR10133:SF62">
    <property type="entry name" value="DNA POLYMERASE THETA"/>
    <property type="match status" value="1"/>
</dbReference>
<accession>A0ABM1M8F0</accession>
<dbReference type="Gene3D" id="3.30.70.370">
    <property type="match status" value="1"/>
</dbReference>
<dbReference type="Gene3D" id="1.20.1060.10">
    <property type="entry name" value="Taq DNA Polymerase, Chain T, domain 4"/>
    <property type="match status" value="1"/>
</dbReference>
<dbReference type="InterPro" id="IPR012337">
    <property type="entry name" value="RNaseH-like_sf"/>
</dbReference>
<dbReference type="Pfam" id="PF21099">
    <property type="entry name" value="POLQ_helical"/>
    <property type="match status" value="1"/>
</dbReference>
<dbReference type="Gene3D" id="1.10.150.20">
    <property type="entry name" value="5' to 3' exonuclease, C-terminal subdomain"/>
    <property type="match status" value="1"/>
</dbReference>
<keyword evidence="1" id="KW-0547">Nucleotide-binding</keyword>
<dbReference type="PROSITE" id="PS51194">
    <property type="entry name" value="HELICASE_CTER"/>
    <property type="match status" value="1"/>
</dbReference>
<dbReference type="SMART" id="SM00482">
    <property type="entry name" value="POLAc"/>
    <property type="match status" value="1"/>
</dbReference>
<keyword evidence="5" id="KW-1185">Reference proteome</keyword>
<dbReference type="InterPro" id="IPR011545">
    <property type="entry name" value="DEAD/DEAH_box_helicase_dom"/>
</dbReference>
<dbReference type="RefSeq" id="XP_017770850.1">
    <property type="nucleotide sequence ID" value="XM_017915361.1"/>
</dbReference>
<evidence type="ECO:0000259" key="3">
    <source>
        <dbReference type="PROSITE" id="PS51192"/>
    </source>
</evidence>
<dbReference type="SMART" id="SM00490">
    <property type="entry name" value="HELICc"/>
    <property type="match status" value="1"/>
</dbReference>
<dbReference type="SUPFAM" id="SSF46785">
    <property type="entry name" value="Winged helix' DNA-binding domain"/>
    <property type="match status" value="1"/>
</dbReference>
<evidence type="ECO:0000313" key="6">
    <source>
        <dbReference type="RefSeq" id="XP_017770850.1"/>
    </source>
</evidence>
<evidence type="ECO:0000256" key="1">
    <source>
        <dbReference type="ARBA" id="ARBA00022741"/>
    </source>
</evidence>
<dbReference type="Pfam" id="PF00270">
    <property type="entry name" value="DEAD"/>
    <property type="match status" value="1"/>
</dbReference>
<gene>
    <name evidence="6" type="primary">LOC108558448</name>
</gene>
<dbReference type="InterPro" id="IPR001098">
    <property type="entry name" value="DNA-dir_DNA_pol_A_palm_dom"/>
</dbReference>
<dbReference type="SUPFAM" id="SSF158702">
    <property type="entry name" value="Sec63 N-terminal domain-like"/>
    <property type="match status" value="1"/>
</dbReference>
<dbReference type="SUPFAM" id="SSF56672">
    <property type="entry name" value="DNA/RNA polymerases"/>
    <property type="match status" value="1"/>
</dbReference>
<evidence type="ECO:0000256" key="2">
    <source>
        <dbReference type="ARBA" id="ARBA00022840"/>
    </source>
</evidence>
<dbReference type="CDD" id="cd08638">
    <property type="entry name" value="DNA_pol_A_theta"/>
    <property type="match status" value="1"/>
</dbReference>
<dbReference type="InterPro" id="IPR043502">
    <property type="entry name" value="DNA/RNA_pol_sf"/>
</dbReference>
<dbReference type="PANTHER" id="PTHR10133">
    <property type="entry name" value="DNA POLYMERASE I"/>
    <property type="match status" value="1"/>
</dbReference>
<dbReference type="Gene3D" id="3.40.50.300">
    <property type="entry name" value="P-loop containing nucleotide triphosphate hydrolases"/>
    <property type="match status" value="2"/>
</dbReference>
<dbReference type="CDD" id="cd18026">
    <property type="entry name" value="DEXHc_POLQ-like"/>
    <property type="match status" value="1"/>
</dbReference>
<dbReference type="Gene3D" id="1.10.3380.20">
    <property type="match status" value="1"/>
</dbReference>
<keyword evidence="2" id="KW-0067">ATP-binding</keyword>
<dbReference type="InterPro" id="IPR048960">
    <property type="entry name" value="POLQ-like_helical"/>
</dbReference>
<dbReference type="CDD" id="cd18795">
    <property type="entry name" value="SF2_C_Ski2"/>
    <property type="match status" value="1"/>
</dbReference>
<dbReference type="Gene3D" id="3.30.420.10">
    <property type="entry name" value="Ribonuclease H-like superfamily/Ribonuclease H"/>
    <property type="match status" value="1"/>
</dbReference>
<evidence type="ECO:0000259" key="4">
    <source>
        <dbReference type="PROSITE" id="PS51194"/>
    </source>
</evidence>
<dbReference type="GeneID" id="108558448"/>
<dbReference type="InterPro" id="IPR036397">
    <property type="entry name" value="RNaseH_sf"/>
</dbReference>
<dbReference type="InterPro" id="IPR036390">
    <property type="entry name" value="WH_DNA-bd_sf"/>
</dbReference>
<dbReference type="Pfam" id="PF20470">
    <property type="entry name" value="HTH_61"/>
    <property type="match status" value="1"/>
</dbReference>
<feature type="domain" description="Helicase ATP-binding" evidence="3">
    <location>
        <begin position="199"/>
        <end position="373"/>
    </location>
</feature>
<organism evidence="5 6">
    <name type="scientific">Nicrophorus vespilloides</name>
    <name type="common">Boreal carrion beetle</name>
    <dbReference type="NCBI Taxonomy" id="110193"/>
    <lineage>
        <taxon>Eukaryota</taxon>
        <taxon>Metazoa</taxon>
        <taxon>Ecdysozoa</taxon>
        <taxon>Arthropoda</taxon>
        <taxon>Hexapoda</taxon>
        <taxon>Insecta</taxon>
        <taxon>Pterygota</taxon>
        <taxon>Neoptera</taxon>
        <taxon>Endopterygota</taxon>
        <taxon>Coleoptera</taxon>
        <taxon>Polyphaga</taxon>
        <taxon>Staphyliniformia</taxon>
        <taxon>Silphidae</taxon>
        <taxon>Nicrophorinae</taxon>
        <taxon>Nicrophorus</taxon>
    </lineage>
</organism>